<accession>A0A0C1UBH5</accession>
<dbReference type="CDD" id="cd04301">
    <property type="entry name" value="NAT_SF"/>
    <property type="match status" value="1"/>
</dbReference>
<dbReference type="AlphaFoldDB" id="A0A0C1UBH5"/>
<dbReference type="InterPro" id="IPR016181">
    <property type="entry name" value="Acyl_CoA_acyltransferase"/>
</dbReference>
<keyword evidence="2" id="KW-0808">Transferase</keyword>
<protein>
    <submittedName>
        <fullName evidence="2">Acetyltransferase family protein</fullName>
    </submittedName>
</protein>
<reference evidence="2 3" key="1">
    <citation type="journal article" date="2015" name="Infect. Genet. Evol.">
        <title>Genomic sequences of six botulinum neurotoxin-producing strains representing three clostridial species illustrate the mobility and diversity of botulinum neurotoxin genes.</title>
        <authorList>
            <person name="Smith T.J."/>
            <person name="Hill K.K."/>
            <person name="Xie G."/>
            <person name="Foley B.T."/>
            <person name="Williamson C.H."/>
            <person name="Foster J.T."/>
            <person name="Johnson S.L."/>
            <person name="Chertkov O."/>
            <person name="Teshima H."/>
            <person name="Gibbons H.S."/>
            <person name="Johnsky L.A."/>
            <person name="Karavis M.A."/>
            <person name="Smith L.A."/>
        </authorList>
    </citation>
    <scope>NUCLEOTIDE SEQUENCE [LARGE SCALE GENOMIC DNA]</scope>
    <source>
        <strain evidence="2 3">CDC 2741</strain>
    </source>
</reference>
<dbReference type="Pfam" id="PF00583">
    <property type="entry name" value="Acetyltransf_1"/>
    <property type="match status" value="1"/>
</dbReference>
<evidence type="ECO:0000259" key="1">
    <source>
        <dbReference type="PROSITE" id="PS51186"/>
    </source>
</evidence>
<dbReference type="InterPro" id="IPR000182">
    <property type="entry name" value="GNAT_dom"/>
</dbReference>
<dbReference type="SUPFAM" id="SSF55729">
    <property type="entry name" value="Acyl-CoA N-acyltransferases (Nat)"/>
    <property type="match status" value="1"/>
</dbReference>
<comment type="caution">
    <text evidence="2">The sequence shown here is derived from an EMBL/GenBank/DDBJ whole genome shotgun (WGS) entry which is preliminary data.</text>
</comment>
<dbReference type="Proteomes" id="UP000031366">
    <property type="component" value="Unassembled WGS sequence"/>
</dbReference>
<keyword evidence="3" id="KW-1185">Reference proteome</keyword>
<dbReference type="PROSITE" id="PS51186">
    <property type="entry name" value="GNAT"/>
    <property type="match status" value="1"/>
</dbReference>
<dbReference type="Gene3D" id="3.40.630.30">
    <property type="match status" value="1"/>
</dbReference>
<dbReference type="PANTHER" id="PTHR43617">
    <property type="entry name" value="L-AMINO ACID N-ACETYLTRANSFERASE"/>
    <property type="match status" value="1"/>
</dbReference>
<evidence type="ECO:0000313" key="3">
    <source>
        <dbReference type="Proteomes" id="UP000031366"/>
    </source>
</evidence>
<feature type="domain" description="N-acetyltransferase" evidence="1">
    <location>
        <begin position="144"/>
        <end position="278"/>
    </location>
</feature>
<dbReference type="PANTHER" id="PTHR43617:SF34">
    <property type="entry name" value="PUTATIVE-RELATED"/>
    <property type="match status" value="1"/>
</dbReference>
<dbReference type="RefSeq" id="WP_039636817.1">
    <property type="nucleotide sequence ID" value="NZ_AYSO01000020.1"/>
</dbReference>
<dbReference type="OrthoDB" id="9800797at2"/>
<gene>
    <name evidence="2" type="ORF">U732_752</name>
</gene>
<dbReference type="InterPro" id="IPR050276">
    <property type="entry name" value="MshD_Acetyltransferase"/>
</dbReference>
<dbReference type="EMBL" id="AYSO01000020">
    <property type="protein sequence ID" value="KIE44910.1"/>
    <property type="molecule type" value="Genomic_DNA"/>
</dbReference>
<proteinExistence type="predicted"/>
<organism evidence="2 3">
    <name type="scientific">Clostridium argentinense CDC 2741</name>
    <dbReference type="NCBI Taxonomy" id="1418104"/>
    <lineage>
        <taxon>Bacteria</taxon>
        <taxon>Bacillati</taxon>
        <taxon>Bacillota</taxon>
        <taxon>Clostridia</taxon>
        <taxon>Eubacteriales</taxon>
        <taxon>Clostridiaceae</taxon>
        <taxon>Clostridium</taxon>
    </lineage>
</organism>
<sequence>MYLENLKEILKLIENISPQTKDYVSKAFDNKRVEVVHFVLTEENKGVFLIVDNDDCCIFYAFFLNESNIEQVLKIIEDKTNEYISKINSKEICFNVYGENSKVINLVRILGFNVDIEGFHLEYVGKDAPMINDCKMINKGFNSSMLKEFIDLFDSSYYQLNKDNGWEIDSHAIYAEEFHNKLNQLDKLNQVCSFWLDNELVGAYIFKQNYITDIVVRPSFQNKGYGSCMLAHCIRNMMTNKFVKNIRLRVAKSNVSAKRVYERNNFIEIACFAEHTYK</sequence>
<name>A0A0C1UBH5_9CLOT</name>
<evidence type="ECO:0000313" key="2">
    <source>
        <dbReference type="EMBL" id="KIE44910.1"/>
    </source>
</evidence>
<dbReference type="GO" id="GO:0016747">
    <property type="term" value="F:acyltransferase activity, transferring groups other than amino-acyl groups"/>
    <property type="evidence" value="ECO:0007669"/>
    <property type="project" value="InterPro"/>
</dbReference>